<evidence type="ECO:0000313" key="2">
    <source>
        <dbReference type="EMBL" id="MPC86995.1"/>
    </source>
</evidence>
<dbReference type="Proteomes" id="UP000324222">
    <property type="component" value="Unassembled WGS sequence"/>
</dbReference>
<accession>A0A5B7IWY6</accession>
<comment type="caution">
    <text evidence="2">The sequence shown here is derived from an EMBL/GenBank/DDBJ whole genome shotgun (WGS) entry which is preliminary data.</text>
</comment>
<name>A0A5B7IWY6_PORTR</name>
<gene>
    <name evidence="2" type="ORF">E2C01_081843</name>
</gene>
<keyword evidence="3" id="KW-1185">Reference proteome</keyword>
<proteinExistence type="predicted"/>
<dbReference type="AlphaFoldDB" id="A0A5B7IWY6"/>
<dbReference type="EMBL" id="VSRR010073216">
    <property type="protein sequence ID" value="MPC86995.1"/>
    <property type="molecule type" value="Genomic_DNA"/>
</dbReference>
<evidence type="ECO:0000256" key="1">
    <source>
        <dbReference type="SAM" id="MobiDB-lite"/>
    </source>
</evidence>
<protein>
    <submittedName>
        <fullName evidence="2">Uncharacterized protein</fullName>
    </submittedName>
</protein>
<reference evidence="2 3" key="1">
    <citation type="submission" date="2019-05" db="EMBL/GenBank/DDBJ databases">
        <title>Another draft genome of Portunus trituberculatus and its Hox gene families provides insights of decapod evolution.</title>
        <authorList>
            <person name="Jeong J.-H."/>
            <person name="Song I."/>
            <person name="Kim S."/>
            <person name="Choi T."/>
            <person name="Kim D."/>
            <person name="Ryu S."/>
            <person name="Kim W."/>
        </authorList>
    </citation>
    <scope>NUCLEOTIDE SEQUENCE [LARGE SCALE GENOMIC DNA]</scope>
    <source>
        <tissue evidence="2">Muscle</tissue>
    </source>
</reference>
<organism evidence="2 3">
    <name type="scientific">Portunus trituberculatus</name>
    <name type="common">Swimming crab</name>
    <name type="synonym">Neptunus trituberculatus</name>
    <dbReference type="NCBI Taxonomy" id="210409"/>
    <lineage>
        <taxon>Eukaryota</taxon>
        <taxon>Metazoa</taxon>
        <taxon>Ecdysozoa</taxon>
        <taxon>Arthropoda</taxon>
        <taxon>Crustacea</taxon>
        <taxon>Multicrustacea</taxon>
        <taxon>Malacostraca</taxon>
        <taxon>Eumalacostraca</taxon>
        <taxon>Eucarida</taxon>
        <taxon>Decapoda</taxon>
        <taxon>Pleocyemata</taxon>
        <taxon>Brachyura</taxon>
        <taxon>Eubrachyura</taxon>
        <taxon>Portunoidea</taxon>
        <taxon>Portunidae</taxon>
        <taxon>Portuninae</taxon>
        <taxon>Portunus</taxon>
    </lineage>
</organism>
<sequence>MIALRQDAESTFTDFLRCTHADQLEDKVNIRKRDTTWEESFRVAMGDGKGGENSDERQRNKMTDVCDLLDA</sequence>
<feature type="compositionally biased region" description="Basic and acidic residues" evidence="1">
    <location>
        <begin position="49"/>
        <end position="64"/>
    </location>
</feature>
<evidence type="ECO:0000313" key="3">
    <source>
        <dbReference type="Proteomes" id="UP000324222"/>
    </source>
</evidence>
<feature type="region of interest" description="Disordered" evidence="1">
    <location>
        <begin position="44"/>
        <end position="71"/>
    </location>
</feature>